<evidence type="ECO:0000256" key="6">
    <source>
        <dbReference type="ARBA" id="ARBA00022475"/>
    </source>
</evidence>
<proteinExistence type="inferred from homology"/>
<organism evidence="13 14">
    <name type="scientific">Sapientia aquatica</name>
    <dbReference type="NCBI Taxonomy" id="1549640"/>
    <lineage>
        <taxon>Bacteria</taxon>
        <taxon>Pseudomonadati</taxon>
        <taxon>Pseudomonadota</taxon>
        <taxon>Betaproteobacteria</taxon>
        <taxon>Burkholderiales</taxon>
        <taxon>Oxalobacteraceae</taxon>
        <taxon>Sapientia</taxon>
    </lineage>
</organism>
<dbReference type="PANTHER" id="PTHR37531">
    <property type="entry name" value="HEME EXPORTER PROTEIN D"/>
    <property type="match status" value="1"/>
</dbReference>
<evidence type="ECO:0000256" key="4">
    <source>
        <dbReference type="ARBA" id="ARBA00016461"/>
    </source>
</evidence>
<comment type="caution">
    <text evidence="13">The sequence shown here is derived from an EMBL/GenBank/DDBJ whole genome shotgun (WGS) entry which is preliminary data.</text>
</comment>
<keyword evidence="14" id="KW-1185">Reference proteome</keyword>
<protein>
    <recommendedName>
        <fullName evidence="4 12">Heme exporter protein D</fullName>
    </recommendedName>
</protein>
<evidence type="ECO:0000313" key="13">
    <source>
        <dbReference type="EMBL" id="TDK67387.1"/>
    </source>
</evidence>
<dbReference type="RefSeq" id="WP_133326590.1">
    <property type="nucleotide sequence ID" value="NZ_SMYL01000002.1"/>
</dbReference>
<gene>
    <name evidence="13" type="primary">ccmD</name>
    <name evidence="13" type="ORF">E2I14_06405</name>
</gene>
<keyword evidence="6 12" id="KW-1003">Cell membrane</keyword>
<evidence type="ECO:0000256" key="1">
    <source>
        <dbReference type="ARBA" id="ARBA00002442"/>
    </source>
</evidence>
<evidence type="ECO:0000256" key="9">
    <source>
        <dbReference type="ARBA" id="ARBA00022748"/>
    </source>
</evidence>
<keyword evidence="10 12" id="KW-1133">Transmembrane helix</keyword>
<accession>A0A4R5W628</accession>
<keyword evidence="5 12" id="KW-0813">Transport</keyword>
<dbReference type="Proteomes" id="UP000294829">
    <property type="component" value="Unassembled WGS sequence"/>
</dbReference>
<keyword evidence="7 12" id="KW-0997">Cell inner membrane</keyword>
<dbReference type="GO" id="GO:0005886">
    <property type="term" value="C:plasma membrane"/>
    <property type="evidence" value="ECO:0007669"/>
    <property type="project" value="UniProtKB-SubCell"/>
</dbReference>
<dbReference type="Pfam" id="PF04995">
    <property type="entry name" value="CcmD"/>
    <property type="match status" value="1"/>
</dbReference>
<comment type="similarity">
    <text evidence="3 12">Belongs to the CcmD/CycX/HelD family.</text>
</comment>
<dbReference type="EMBL" id="SMYL01000002">
    <property type="protein sequence ID" value="TDK67387.1"/>
    <property type="molecule type" value="Genomic_DNA"/>
</dbReference>
<comment type="subcellular location">
    <subcellularLocation>
        <location evidence="2 12">Cell inner membrane</location>
        <topology evidence="2 12">Single-pass membrane protein</topology>
    </subcellularLocation>
</comment>
<dbReference type="AlphaFoldDB" id="A0A4R5W628"/>
<dbReference type="GO" id="GO:0017004">
    <property type="term" value="P:cytochrome complex assembly"/>
    <property type="evidence" value="ECO:0007669"/>
    <property type="project" value="UniProtKB-KW"/>
</dbReference>
<evidence type="ECO:0000313" key="14">
    <source>
        <dbReference type="Proteomes" id="UP000294829"/>
    </source>
</evidence>
<dbReference type="GO" id="GO:0015886">
    <property type="term" value="P:heme transport"/>
    <property type="evidence" value="ECO:0007669"/>
    <property type="project" value="InterPro"/>
</dbReference>
<dbReference type="InterPro" id="IPR007078">
    <property type="entry name" value="Haem_export_protD_CcmD"/>
</dbReference>
<keyword evidence="9 12" id="KW-0201">Cytochrome c-type biogenesis</keyword>
<dbReference type="OrthoDB" id="9815607at2"/>
<sequence>MIWASWADFFAMGGYAFYVWGSVLMVTLCVVLELVALRLRSKNALRLAKAVNKSSKPNQSESS</sequence>
<evidence type="ECO:0000256" key="3">
    <source>
        <dbReference type="ARBA" id="ARBA00008741"/>
    </source>
</evidence>
<name>A0A4R5W628_9BURK</name>
<dbReference type="NCBIfam" id="TIGR03141">
    <property type="entry name" value="cytochro_ccmD"/>
    <property type="match status" value="1"/>
</dbReference>
<evidence type="ECO:0000256" key="10">
    <source>
        <dbReference type="ARBA" id="ARBA00022989"/>
    </source>
</evidence>
<evidence type="ECO:0000256" key="7">
    <source>
        <dbReference type="ARBA" id="ARBA00022519"/>
    </source>
</evidence>
<dbReference type="GO" id="GO:1903607">
    <property type="term" value="P:cytochrome c biosynthetic process"/>
    <property type="evidence" value="ECO:0007669"/>
    <property type="project" value="TreeGrafter"/>
</dbReference>
<evidence type="ECO:0000256" key="12">
    <source>
        <dbReference type="RuleBase" id="RU363101"/>
    </source>
</evidence>
<keyword evidence="8 12" id="KW-0812">Transmembrane</keyword>
<keyword evidence="11 12" id="KW-0472">Membrane</keyword>
<dbReference type="InterPro" id="IPR052075">
    <property type="entry name" value="Heme_exporter_D"/>
</dbReference>
<dbReference type="PANTHER" id="PTHR37531:SF1">
    <property type="entry name" value="HEME EXPORTER PROTEIN D"/>
    <property type="match status" value="1"/>
</dbReference>
<evidence type="ECO:0000256" key="5">
    <source>
        <dbReference type="ARBA" id="ARBA00022448"/>
    </source>
</evidence>
<reference evidence="13 14" key="1">
    <citation type="submission" date="2019-03" db="EMBL/GenBank/DDBJ databases">
        <title>Sapientia aquatica gen. nov., sp. nov., isolated from a crater lake.</title>
        <authorList>
            <person name="Felfoldi T."/>
            <person name="Szabo A."/>
            <person name="Toth E."/>
            <person name="Schumann P."/>
            <person name="Keki Z."/>
            <person name="Marialigeti K."/>
            <person name="Mathe I."/>
        </authorList>
    </citation>
    <scope>NUCLEOTIDE SEQUENCE [LARGE SCALE GENOMIC DNA]</scope>
    <source>
        <strain evidence="13 14">SA-152</strain>
    </source>
</reference>
<feature type="transmembrane region" description="Helical" evidence="12">
    <location>
        <begin position="15"/>
        <end position="37"/>
    </location>
</feature>
<comment type="function">
    <text evidence="1 12">Required for the export of heme to the periplasm for the biogenesis of c-type cytochromes.</text>
</comment>
<evidence type="ECO:0000256" key="2">
    <source>
        <dbReference type="ARBA" id="ARBA00004377"/>
    </source>
</evidence>
<evidence type="ECO:0000256" key="8">
    <source>
        <dbReference type="ARBA" id="ARBA00022692"/>
    </source>
</evidence>
<evidence type="ECO:0000256" key="11">
    <source>
        <dbReference type="ARBA" id="ARBA00023136"/>
    </source>
</evidence>